<sequence>MIEITLEYIGKHIDLLVPGGITFDRLTQLIRDGFAAKGTMLPEGLSLLFKDKAFAVSGCDVISSFGIGNGDRLQIVAIE</sequence>
<dbReference type="EMBL" id="JAVDUM010000001">
    <property type="protein sequence ID" value="MDR6865513.1"/>
    <property type="molecule type" value="Genomic_DNA"/>
</dbReference>
<dbReference type="RefSeq" id="WP_310016514.1">
    <property type="nucleotide sequence ID" value="NZ_JAVDUM010000001.1"/>
</dbReference>
<name>A0ABU1S7C8_9MICO</name>
<reference evidence="1 2" key="1">
    <citation type="submission" date="2023-07" db="EMBL/GenBank/DDBJ databases">
        <title>Sorghum-associated microbial communities from plants grown in Nebraska, USA.</title>
        <authorList>
            <person name="Schachtman D."/>
        </authorList>
    </citation>
    <scope>NUCLEOTIDE SEQUENCE [LARGE SCALE GENOMIC DNA]</scope>
    <source>
        <strain evidence="1 2">2980</strain>
    </source>
</reference>
<protein>
    <submittedName>
        <fullName evidence="1">Ubiquitin-like protein YukD</fullName>
    </submittedName>
</protein>
<evidence type="ECO:0000313" key="1">
    <source>
        <dbReference type="EMBL" id="MDR6865513.1"/>
    </source>
</evidence>
<organism evidence="1 2">
    <name type="scientific">Microbacterium resistens</name>
    <dbReference type="NCBI Taxonomy" id="156977"/>
    <lineage>
        <taxon>Bacteria</taxon>
        <taxon>Bacillati</taxon>
        <taxon>Actinomycetota</taxon>
        <taxon>Actinomycetes</taxon>
        <taxon>Micrococcales</taxon>
        <taxon>Microbacteriaceae</taxon>
        <taxon>Microbacterium</taxon>
    </lineage>
</organism>
<comment type="caution">
    <text evidence="1">The sequence shown here is derived from an EMBL/GenBank/DDBJ whole genome shotgun (WGS) entry which is preliminary data.</text>
</comment>
<evidence type="ECO:0000313" key="2">
    <source>
        <dbReference type="Proteomes" id="UP001259347"/>
    </source>
</evidence>
<proteinExistence type="predicted"/>
<dbReference type="Proteomes" id="UP001259347">
    <property type="component" value="Unassembled WGS sequence"/>
</dbReference>
<keyword evidence="2" id="KW-1185">Reference proteome</keyword>
<gene>
    <name evidence="1" type="ORF">J2Y69_000095</name>
</gene>
<accession>A0ABU1S7C8</accession>